<accession>A0A2V1DR80</accession>
<dbReference type="Proteomes" id="UP000244855">
    <property type="component" value="Unassembled WGS sequence"/>
</dbReference>
<dbReference type="AlphaFoldDB" id="A0A2V1DR80"/>
<gene>
    <name evidence="1" type="ORF">DM02DRAFT_655471</name>
</gene>
<keyword evidence="2" id="KW-1185">Reference proteome</keyword>
<protein>
    <submittedName>
        <fullName evidence="1">Uncharacterized protein</fullName>
    </submittedName>
</protein>
<organism evidence="1 2">
    <name type="scientific">Periconia macrospinosa</name>
    <dbReference type="NCBI Taxonomy" id="97972"/>
    <lineage>
        <taxon>Eukaryota</taxon>
        <taxon>Fungi</taxon>
        <taxon>Dikarya</taxon>
        <taxon>Ascomycota</taxon>
        <taxon>Pezizomycotina</taxon>
        <taxon>Dothideomycetes</taxon>
        <taxon>Pleosporomycetidae</taxon>
        <taxon>Pleosporales</taxon>
        <taxon>Massarineae</taxon>
        <taxon>Periconiaceae</taxon>
        <taxon>Periconia</taxon>
    </lineage>
</organism>
<name>A0A2V1DR80_9PLEO</name>
<proteinExistence type="predicted"/>
<dbReference type="EMBL" id="KZ805374">
    <property type="protein sequence ID" value="PVI00382.1"/>
    <property type="molecule type" value="Genomic_DNA"/>
</dbReference>
<sequence>MRDVLRDAGRVSLSNTWKEIFSIVYTSPRPHRTYGVFQWTLRGHKRGHYNPTIPPTTHDLVYNRNFPTTTHRGKPTTNLMRSGKEHKEIAIEHLLTRLFVEPIHSLSLSPCHLPSLGNPRSTASVTPNQTRTFLICDTSCKKGMPSTLVHVRLRFQNPSQPRLTSPTARLVYTSLAGIFENKH</sequence>
<evidence type="ECO:0000313" key="2">
    <source>
        <dbReference type="Proteomes" id="UP000244855"/>
    </source>
</evidence>
<reference evidence="1 2" key="1">
    <citation type="journal article" date="2018" name="Sci. Rep.">
        <title>Comparative genomics provides insights into the lifestyle and reveals functional heterogeneity of dark septate endophytic fungi.</title>
        <authorList>
            <person name="Knapp D.G."/>
            <person name="Nemeth J.B."/>
            <person name="Barry K."/>
            <person name="Hainaut M."/>
            <person name="Henrissat B."/>
            <person name="Johnson J."/>
            <person name="Kuo A."/>
            <person name="Lim J.H.P."/>
            <person name="Lipzen A."/>
            <person name="Nolan M."/>
            <person name="Ohm R.A."/>
            <person name="Tamas L."/>
            <person name="Grigoriev I.V."/>
            <person name="Spatafora J.W."/>
            <person name="Nagy L.G."/>
            <person name="Kovacs G.M."/>
        </authorList>
    </citation>
    <scope>NUCLEOTIDE SEQUENCE [LARGE SCALE GENOMIC DNA]</scope>
    <source>
        <strain evidence="1 2">DSE2036</strain>
    </source>
</reference>
<evidence type="ECO:0000313" key="1">
    <source>
        <dbReference type="EMBL" id="PVI00382.1"/>
    </source>
</evidence>